<proteinExistence type="inferred from homology"/>
<dbReference type="PROSITE" id="PS00086">
    <property type="entry name" value="CYTOCHROME_P450"/>
    <property type="match status" value="1"/>
</dbReference>
<evidence type="ECO:0000313" key="9">
    <source>
        <dbReference type="Proteomes" id="UP000019373"/>
    </source>
</evidence>
<dbReference type="GO" id="GO:0005506">
    <property type="term" value="F:iron ion binding"/>
    <property type="evidence" value="ECO:0007669"/>
    <property type="project" value="InterPro"/>
</dbReference>
<keyword evidence="4 7" id="KW-0560">Oxidoreductase</keyword>
<evidence type="ECO:0000256" key="6">
    <source>
        <dbReference type="PIRSR" id="PIRSR602403-1"/>
    </source>
</evidence>
<keyword evidence="7" id="KW-0503">Monooxygenase</keyword>
<evidence type="ECO:0000256" key="1">
    <source>
        <dbReference type="ARBA" id="ARBA00001971"/>
    </source>
</evidence>
<dbReference type="PANTHER" id="PTHR24305">
    <property type="entry name" value="CYTOCHROME P450"/>
    <property type="match status" value="1"/>
</dbReference>
<sequence length="494" mass="55430">MALGGIIVAGLLVALLFYQAIHSLYLVYFHPLASYPGPGLARFTNYWRLRSFLKGNQHLVDLGLHARYGKFVRDGPNSLLVSDLDAFKSIYGFTGKLNKGDFYAVTSNGTPEHPNLFAARTEAQHRAVRKRLAPTAFAPKHLAQYEASVADNVFTFSESLKQLVKAYGHMLNIAPICERLVFDALIEATYGSSMSLLPEQDPAGIIQSKKKGFPVTFGISHIPWLSRLVSLPSISPFLRRPKYDKHGSPKGLSAAGVWTRKIMADAANGEAHLNPCILKNLLEIAPSDNRRMRLEAIRYECFSSTAAALIAVLYEIGRHPEWQSRLRSDLERLPPTEYLSTVHLSQSESLQAVMKESLRLHPPFVGPFERVIVPQQEDTVANVKPLPAGTRIWSSLFVMCRSEQVFGDKINEFRPERWMEREPDMLKGMDDMFCVFGRGSRRCIGQDLAWMTLQKTVAAVVRTWDLQCGEEALKGKAHLEMEYDELRVTLAPIA</sequence>
<dbReference type="Proteomes" id="UP000019373">
    <property type="component" value="Unassembled WGS sequence"/>
</dbReference>
<dbReference type="OMA" id="EMQYDEC"/>
<feature type="binding site" description="axial binding residue" evidence="6">
    <location>
        <position position="443"/>
    </location>
    <ligand>
        <name>heme</name>
        <dbReference type="ChEBI" id="CHEBI:30413"/>
    </ligand>
    <ligandPart>
        <name>Fe</name>
        <dbReference type="ChEBI" id="CHEBI:18248"/>
    </ligandPart>
</feature>
<dbReference type="OrthoDB" id="3934656at2759"/>
<name>U1HEE1_ENDPU</name>
<comment type="similarity">
    <text evidence="2 7">Belongs to the cytochrome P450 family.</text>
</comment>
<evidence type="ECO:0000256" key="7">
    <source>
        <dbReference type="RuleBase" id="RU000461"/>
    </source>
</evidence>
<gene>
    <name evidence="8" type="ORF">EPUS_03748</name>
</gene>
<dbReference type="InterPro" id="IPR050121">
    <property type="entry name" value="Cytochrome_P450_monoxygenase"/>
</dbReference>
<keyword evidence="9" id="KW-1185">Reference proteome</keyword>
<evidence type="ECO:0000256" key="4">
    <source>
        <dbReference type="ARBA" id="ARBA00023002"/>
    </source>
</evidence>
<organism evidence="8 9">
    <name type="scientific">Endocarpon pusillum (strain Z07020 / HMAS-L-300199)</name>
    <name type="common">Lichen-forming fungus</name>
    <dbReference type="NCBI Taxonomy" id="1263415"/>
    <lineage>
        <taxon>Eukaryota</taxon>
        <taxon>Fungi</taxon>
        <taxon>Dikarya</taxon>
        <taxon>Ascomycota</taxon>
        <taxon>Pezizomycotina</taxon>
        <taxon>Eurotiomycetes</taxon>
        <taxon>Chaetothyriomycetidae</taxon>
        <taxon>Verrucariales</taxon>
        <taxon>Verrucariaceae</taxon>
        <taxon>Endocarpon</taxon>
    </lineage>
</organism>
<dbReference type="Pfam" id="PF00067">
    <property type="entry name" value="p450"/>
    <property type="match status" value="1"/>
</dbReference>
<dbReference type="PRINTS" id="PR00385">
    <property type="entry name" value="P450"/>
</dbReference>
<accession>U1HEE1</accession>
<evidence type="ECO:0000313" key="8">
    <source>
        <dbReference type="EMBL" id="ERF68430.1"/>
    </source>
</evidence>
<dbReference type="HOGENOM" id="CLU_001570_14_0_1"/>
<dbReference type="InterPro" id="IPR001128">
    <property type="entry name" value="Cyt_P450"/>
</dbReference>
<evidence type="ECO:0000256" key="3">
    <source>
        <dbReference type="ARBA" id="ARBA00022723"/>
    </source>
</evidence>
<dbReference type="InterPro" id="IPR017972">
    <property type="entry name" value="Cyt_P450_CS"/>
</dbReference>
<dbReference type="InterPro" id="IPR036396">
    <property type="entry name" value="Cyt_P450_sf"/>
</dbReference>
<dbReference type="RefSeq" id="XP_007805922.1">
    <property type="nucleotide sequence ID" value="XM_007807731.1"/>
</dbReference>
<comment type="cofactor">
    <cofactor evidence="1 6">
        <name>heme</name>
        <dbReference type="ChEBI" id="CHEBI:30413"/>
    </cofactor>
</comment>
<dbReference type="PRINTS" id="PR00465">
    <property type="entry name" value="EP450IV"/>
</dbReference>
<dbReference type="InterPro" id="IPR002403">
    <property type="entry name" value="Cyt_P450_E_grp-IV"/>
</dbReference>
<dbReference type="GO" id="GO:0020037">
    <property type="term" value="F:heme binding"/>
    <property type="evidence" value="ECO:0007669"/>
    <property type="project" value="InterPro"/>
</dbReference>
<reference evidence="9" key="1">
    <citation type="journal article" date="2014" name="BMC Genomics">
        <title>Genome characteristics reveal the impact of lichenization on lichen-forming fungus Endocarpon pusillum Hedwig (Verrucariales, Ascomycota).</title>
        <authorList>
            <person name="Wang Y.-Y."/>
            <person name="Liu B."/>
            <person name="Zhang X.-Y."/>
            <person name="Zhou Q.-M."/>
            <person name="Zhang T."/>
            <person name="Li H."/>
            <person name="Yu Y.-F."/>
            <person name="Zhang X.-L."/>
            <person name="Hao X.-Y."/>
            <person name="Wang M."/>
            <person name="Wang L."/>
            <person name="Wei J.-C."/>
        </authorList>
    </citation>
    <scope>NUCLEOTIDE SEQUENCE [LARGE SCALE GENOMIC DNA]</scope>
    <source>
        <strain evidence="9">Z07020 / HMAS-L-300199</strain>
    </source>
</reference>
<dbReference type="SUPFAM" id="SSF48264">
    <property type="entry name" value="Cytochrome P450"/>
    <property type="match status" value="1"/>
</dbReference>
<dbReference type="PANTHER" id="PTHR24305:SF235">
    <property type="entry name" value="CYTOCHROME P450 MONOOXYGENASE APDB-RELATED"/>
    <property type="match status" value="1"/>
</dbReference>
<evidence type="ECO:0000256" key="2">
    <source>
        <dbReference type="ARBA" id="ARBA00010617"/>
    </source>
</evidence>
<dbReference type="eggNOG" id="KOG0158">
    <property type="taxonomic scope" value="Eukaryota"/>
</dbReference>
<evidence type="ECO:0008006" key="10">
    <source>
        <dbReference type="Google" id="ProtNLM"/>
    </source>
</evidence>
<dbReference type="EMBL" id="KE721518">
    <property type="protein sequence ID" value="ERF68430.1"/>
    <property type="molecule type" value="Genomic_DNA"/>
</dbReference>
<dbReference type="GO" id="GO:0016705">
    <property type="term" value="F:oxidoreductase activity, acting on paired donors, with incorporation or reduction of molecular oxygen"/>
    <property type="evidence" value="ECO:0007669"/>
    <property type="project" value="InterPro"/>
</dbReference>
<dbReference type="GO" id="GO:0004497">
    <property type="term" value="F:monooxygenase activity"/>
    <property type="evidence" value="ECO:0007669"/>
    <property type="project" value="UniProtKB-KW"/>
</dbReference>
<keyword evidence="3 6" id="KW-0479">Metal-binding</keyword>
<keyword evidence="5 6" id="KW-0408">Iron</keyword>
<keyword evidence="6 7" id="KW-0349">Heme</keyword>
<dbReference type="AlphaFoldDB" id="U1HEE1"/>
<dbReference type="Gene3D" id="1.10.630.10">
    <property type="entry name" value="Cytochrome P450"/>
    <property type="match status" value="1"/>
</dbReference>
<evidence type="ECO:0000256" key="5">
    <source>
        <dbReference type="ARBA" id="ARBA00023004"/>
    </source>
</evidence>
<protein>
    <recommendedName>
        <fullName evidence="10">Cytochrome P450</fullName>
    </recommendedName>
</protein>
<dbReference type="GO" id="GO:0044550">
    <property type="term" value="P:secondary metabolite biosynthetic process"/>
    <property type="evidence" value="ECO:0007669"/>
    <property type="project" value="UniProtKB-ARBA"/>
</dbReference>
<dbReference type="GeneID" id="19238786"/>